<evidence type="ECO:0000313" key="3">
    <source>
        <dbReference type="Proteomes" id="UP001189429"/>
    </source>
</evidence>
<feature type="compositionally biased region" description="Gly residues" evidence="1">
    <location>
        <begin position="275"/>
        <end position="285"/>
    </location>
</feature>
<sequence>KGLAQGGPTALGRGRSARHLHTAGWAPMELRLTSCEGVPRGSLLCLRVGSTKAQCGVEAGKALRLPALSGKEQMKVDVYSPAGQARLVVEPGPAQWSVPLTPQGGSPADVPMSLQLEVVGASEEHHPAPRGGDAAKPAEEATGYLERHQLKQVMQALLQAVLKEKPVDPCQFMVQMLQNTLAAAAGKACRPTRPQSAGATVRPRPSEQAALAELELEPSCGDLLAAAPRLRRQPAGRARPFSAGRSRATPAFSTVPEHAPVLEGLPARPRSAGGASTGGGSAAPP</sequence>
<evidence type="ECO:0000256" key="1">
    <source>
        <dbReference type="SAM" id="MobiDB-lite"/>
    </source>
</evidence>
<feature type="non-terminal residue" evidence="2">
    <location>
        <position position="1"/>
    </location>
</feature>
<gene>
    <name evidence="2" type="ORF">PCOR1329_LOCUS70221</name>
</gene>
<feature type="region of interest" description="Disordered" evidence="1">
    <location>
        <begin position="234"/>
        <end position="285"/>
    </location>
</feature>
<dbReference type="Proteomes" id="UP001189429">
    <property type="component" value="Unassembled WGS sequence"/>
</dbReference>
<comment type="caution">
    <text evidence="2">The sequence shown here is derived from an EMBL/GenBank/DDBJ whole genome shotgun (WGS) entry which is preliminary data.</text>
</comment>
<dbReference type="SUPFAM" id="SSF47391">
    <property type="entry name" value="Dimerization-anchoring domain of cAMP-dependent PK regulatory subunit"/>
    <property type="match status" value="1"/>
</dbReference>
<protein>
    <submittedName>
        <fullName evidence="2">Uncharacterized protein</fullName>
    </submittedName>
</protein>
<accession>A0ABN9WVZ1</accession>
<dbReference type="EMBL" id="CAUYUJ010019265">
    <property type="protein sequence ID" value="CAK0889762.1"/>
    <property type="molecule type" value="Genomic_DNA"/>
</dbReference>
<reference evidence="2" key="1">
    <citation type="submission" date="2023-10" db="EMBL/GenBank/DDBJ databases">
        <authorList>
            <person name="Chen Y."/>
            <person name="Shah S."/>
            <person name="Dougan E. K."/>
            <person name="Thang M."/>
            <person name="Chan C."/>
        </authorList>
    </citation>
    <scope>NUCLEOTIDE SEQUENCE [LARGE SCALE GENOMIC DNA]</scope>
</reference>
<evidence type="ECO:0000313" key="2">
    <source>
        <dbReference type="EMBL" id="CAK0889762.1"/>
    </source>
</evidence>
<proteinExistence type="predicted"/>
<organism evidence="2 3">
    <name type="scientific">Prorocentrum cordatum</name>
    <dbReference type="NCBI Taxonomy" id="2364126"/>
    <lineage>
        <taxon>Eukaryota</taxon>
        <taxon>Sar</taxon>
        <taxon>Alveolata</taxon>
        <taxon>Dinophyceae</taxon>
        <taxon>Prorocentrales</taxon>
        <taxon>Prorocentraceae</taxon>
        <taxon>Prorocentrum</taxon>
    </lineage>
</organism>
<dbReference type="CDD" id="cd22961">
    <property type="entry name" value="DD_TEX55-like"/>
    <property type="match status" value="1"/>
</dbReference>
<name>A0ABN9WVZ1_9DINO</name>
<keyword evidence="3" id="KW-1185">Reference proteome</keyword>
<feature type="non-terminal residue" evidence="2">
    <location>
        <position position="285"/>
    </location>
</feature>